<dbReference type="Proteomes" id="UP000823941">
    <property type="component" value="Chromosome 14"/>
</dbReference>
<accession>A0ABQ7QIC4</accession>
<dbReference type="Pfam" id="PF00078">
    <property type="entry name" value="RVT_1"/>
    <property type="match status" value="1"/>
</dbReference>
<gene>
    <name evidence="2" type="ORF">JYU34_010428</name>
</gene>
<dbReference type="PROSITE" id="PS50878">
    <property type="entry name" value="RT_POL"/>
    <property type="match status" value="1"/>
</dbReference>
<protein>
    <recommendedName>
        <fullName evidence="1">Reverse transcriptase domain-containing protein</fullName>
    </recommendedName>
</protein>
<dbReference type="SUPFAM" id="SSF56672">
    <property type="entry name" value="DNA/RNA polymerases"/>
    <property type="match status" value="1"/>
</dbReference>
<dbReference type="CDD" id="cd01650">
    <property type="entry name" value="RT_nLTR_like"/>
    <property type="match status" value="1"/>
</dbReference>
<organism evidence="2 3">
    <name type="scientific">Plutella xylostella</name>
    <name type="common">Diamondback moth</name>
    <name type="synonym">Plutella maculipennis</name>
    <dbReference type="NCBI Taxonomy" id="51655"/>
    <lineage>
        <taxon>Eukaryota</taxon>
        <taxon>Metazoa</taxon>
        <taxon>Ecdysozoa</taxon>
        <taxon>Arthropoda</taxon>
        <taxon>Hexapoda</taxon>
        <taxon>Insecta</taxon>
        <taxon>Pterygota</taxon>
        <taxon>Neoptera</taxon>
        <taxon>Endopterygota</taxon>
        <taxon>Lepidoptera</taxon>
        <taxon>Glossata</taxon>
        <taxon>Ditrysia</taxon>
        <taxon>Yponomeutoidea</taxon>
        <taxon>Plutellidae</taxon>
        <taxon>Plutella</taxon>
    </lineage>
</organism>
<sequence length="697" mass="80359">MLLDKLELELGRLDFDSIILIGDFNLPSLKWSVNNTHMECLTSGGPSPGRHLVDLLSRMNIKQYNSIFNSTGGILDLALSNTECEVYKPNIPLLPEGKFHPSFYLIVKFNAPSPPLKQSNSLTKFNFYKANYDKLNSSILEMSWSSLLNHLSAEEALNVFYEKVFEIIKLNVPLCSSKTRNFPVWFSKSLIHIHKNKSRYWLKWKKYSNISDYEIFSLYRKRFKNECEKCFNKYIISVEDSIQLDANKFWSYVSNRKHKSGIPSQVKLNNKVVNDPVSICNMFSSFFKSVYEPSSLDTSSWQPPSVLSDSDVHLSDIHLSLQKIQYELKYLDANKGPGPDGLPAIFLKNTSGSVCTPLYIIYNKCLREGTCPALWKMSNIVPVHKSGSRSEVDKYRPISIMSALSKLLERLIHSVIYPALHKIILPEQHGFVKKRSTTTNLMLFTSFIFESIDNREQVDAVYTDFQKAFDKVDHVLLLNKLAYNGIRGNLLRWFCSYISNRSQRVVVNGFASNSVRVTSGVPQGSILGPLLFVIFINDIKKCFLNTKFLLYADDLKIYKTIHSIADCNLFQDDLDRFSNYCITNKLHLSLSKCNTIIFTKNKNITRFTYTLCEAPLREVTTVRDLGVTLDSKFKLDQHIEQIVSKAFQMYGFVMRAAVDFKRPSTYLHLYKTIIRPQLEYAVPIWNPYFKKYINRYD</sequence>
<dbReference type="InterPro" id="IPR000477">
    <property type="entry name" value="RT_dom"/>
</dbReference>
<evidence type="ECO:0000313" key="2">
    <source>
        <dbReference type="EMBL" id="KAG7304993.1"/>
    </source>
</evidence>
<name>A0ABQ7QIC4_PLUXY</name>
<feature type="domain" description="Reverse transcriptase" evidence="1">
    <location>
        <begin position="364"/>
        <end position="629"/>
    </location>
</feature>
<evidence type="ECO:0000313" key="3">
    <source>
        <dbReference type="Proteomes" id="UP000823941"/>
    </source>
</evidence>
<dbReference type="PANTHER" id="PTHR33332">
    <property type="entry name" value="REVERSE TRANSCRIPTASE DOMAIN-CONTAINING PROTEIN"/>
    <property type="match status" value="1"/>
</dbReference>
<evidence type="ECO:0000259" key="1">
    <source>
        <dbReference type="PROSITE" id="PS50878"/>
    </source>
</evidence>
<keyword evidence="3" id="KW-1185">Reference proteome</keyword>
<reference evidence="2 3" key="1">
    <citation type="submission" date="2021-06" db="EMBL/GenBank/DDBJ databases">
        <title>A haploid diamondback moth (Plutella xylostella L.) genome assembly resolves 31 chromosomes and identifies a diamide resistance mutation.</title>
        <authorList>
            <person name="Ward C.M."/>
            <person name="Perry K.D."/>
            <person name="Baker G."/>
            <person name="Powis K."/>
            <person name="Heckel D.G."/>
            <person name="Baxter S.W."/>
        </authorList>
    </citation>
    <scope>NUCLEOTIDE SEQUENCE [LARGE SCALE GENOMIC DNA]</scope>
    <source>
        <strain evidence="2 3">LV</strain>
        <tissue evidence="2">Single pupa</tissue>
    </source>
</reference>
<proteinExistence type="predicted"/>
<comment type="caution">
    <text evidence="2">The sequence shown here is derived from an EMBL/GenBank/DDBJ whole genome shotgun (WGS) entry which is preliminary data.</text>
</comment>
<dbReference type="EMBL" id="JAHIBW010000014">
    <property type="protein sequence ID" value="KAG7304993.1"/>
    <property type="molecule type" value="Genomic_DNA"/>
</dbReference>
<dbReference type="InterPro" id="IPR043502">
    <property type="entry name" value="DNA/RNA_pol_sf"/>
</dbReference>